<comment type="similarity">
    <text evidence="2">Belongs to the RRP1 family.</text>
</comment>
<keyword evidence="4" id="KW-0539">Nucleus</keyword>
<dbReference type="GO" id="GO:0005634">
    <property type="term" value="C:nucleus"/>
    <property type="evidence" value="ECO:0007669"/>
    <property type="project" value="UniProtKB-SubCell"/>
</dbReference>
<dbReference type="InterPro" id="IPR010301">
    <property type="entry name" value="RRP1"/>
</dbReference>
<feature type="compositionally biased region" description="Basic and acidic residues" evidence="5">
    <location>
        <begin position="352"/>
        <end position="374"/>
    </location>
</feature>
<feature type="region of interest" description="Disordered" evidence="5">
    <location>
        <begin position="441"/>
        <end position="463"/>
    </location>
</feature>
<dbReference type="AlphaFoldDB" id="A0ABD1YW37"/>
<evidence type="ECO:0000256" key="2">
    <source>
        <dbReference type="ARBA" id="ARBA00006374"/>
    </source>
</evidence>
<evidence type="ECO:0000256" key="4">
    <source>
        <dbReference type="ARBA" id="ARBA00023242"/>
    </source>
</evidence>
<evidence type="ECO:0000256" key="5">
    <source>
        <dbReference type="SAM" id="MobiDB-lite"/>
    </source>
</evidence>
<comment type="caution">
    <text evidence="6">The sequence shown here is derived from an EMBL/GenBank/DDBJ whole genome shotgun (WGS) entry which is preliminary data.</text>
</comment>
<dbReference type="PANTHER" id="PTHR13026:SF0">
    <property type="entry name" value="RIBOSOMAL RNA PROCESSING 1B"/>
    <property type="match status" value="1"/>
</dbReference>
<dbReference type="Pfam" id="PF05997">
    <property type="entry name" value="Nop52"/>
    <property type="match status" value="1"/>
</dbReference>
<evidence type="ECO:0000256" key="3">
    <source>
        <dbReference type="ARBA" id="ARBA00022552"/>
    </source>
</evidence>
<comment type="subcellular location">
    <subcellularLocation>
        <location evidence="1">Nucleus</location>
    </subcellularLocation>
</comment>
<evidence type="ECO:0000313" key="7">
    <source>
        <dbReference type="Proteomes" id="UP001605036"/>
    </source>
</evidence>
<feature type="compositionally biased region" description="Basic and acidic residues" evidence="5">
    <location>
        <begin position="530"/>
        <end position="539"/>
    </location>
</feature>
<protein>
    <submittedName>
        <fullName evidence="6">Uncharacterized protein</fullName>
    </submittedName>
</protein>
<accession>A0ABD1YW37</accession>
<dbReference type="PANTHER" id="PTHR13026">
    <property type="entry name" value="NNP-1 PROTEIN NOVEL NUCLEAR PROTEIN 1 NOP52"/>
    <property type="match status" value="1"/>
</dbReference>
<feature type="region of interest" description="Disordered" evidence="5">
    <location>
        <begin position="524"/>
        <end position="543"/>
    </location>
</feature>
<gene>
    <name evidence="6" type="ORF">R1flu_006240</name>
</gene>
<name>A0ABD1YW37_9MARC</name>
<organism evidence="6 7">
    <name type="scientific">Riccia fluitans</name>
    <dbReference type="NCBI Taxonomy" id="41844"/>
    <lineage>
        <taxon>Eukaryota</taxon>
        <taxon>Viridiplantae</taxon>
        <taxon>Streptophyta</taxon>
        <taxon>Embryophyta</taxon>
        <taxon>Marchantiophyta</taxon>
        <taxon>Marchantiopsida</taxon>
        <taxon>Marchantiidae</taxon>
        <taxon>Marchantiales</taxon>
        <taxon>Ricciaceae</taxon>
        <taxon>Riccia</taxon>
    </lineage>
</organism>
<dbReference type="EMBL" id="JBHFFA010000003">
    <property type="protein sequence ID" value="KAL2634761.1"/>
    <property type="molecule type" value="Genomic_DNA"/>
</dbReference>
<feature type="region of interest" description="Disordered" evidence="5">
    <location>
        <begin position="560"/>
        <end position="610"/>
    </location>
</feature>
<feature type="region of interest" description="Disordered" evidence="5">
    <location>
        <begin position="352"/>
        <end position="399"/>
    </location>
</feature>
<reference evidence="6 7" key="1">
    <citation type="submission" date="2024-09" db="EMBL/GenBank/DDBJ databases">
        <title>Chromosome-scale assembly of Riccia fluitans.</title>
        <authorList>
            <person name="Paukszto L."/>
            <person name="Sawicki J."/>
            <person name="Karawczyk K."/>
            <person name="Piernik-Szablinska J."/>
            <person name="Szczecinska M."/>
            <person name="Mazdziarz M."/>
        </authorList>
    </citation>
    <scope>NUCLEOTIDE SEQUENCE [LARGE SCALE GENOMIC DNA]</scope>
    <source>
        <strain evidence="6">Rf_01</strain>
        <tissue evidence="6">Aerial parts of the thallus</tissue>
    </source>
</reference>
<sequence length="635" mass="70518">MAGPQTNSAQGSNAVFTRKLASTDKKSRDKGVALLSLWLTSQETIDEETLKKVWKGLFYCVWHADKAPVQAELIENLASLLEKAHIDVAVTFFKVFISTMRREWGGIDKLRLDKFYLLLRKFLAHMFKVLDAKGWDHALTARFIEALEERTLLATDRFPALGVNLHFTDVYWDEFRKFLPAPRGVLELLLRPFYTILSVNTDKPLLKRVREHIFDPLVEDGRRFSQDIQSEESEKKARTLGYLLHSTPIVSRLFDLASSASTPQANRKLLYELHAEFSKVSKLLDEVDAAVYDSYFQEKESKLLVNVEGEAVAEDVVEDGSRLADSSRMKRRQARAKALGVKDTVTFKPKKIDKSKKISKKKSSEELKDTENGAHKASQVPYEEAGVGDEAPAKENGNSEDAVVTIGMNLPMLQKRLAKNKKGKKRKPVAVAVTVGGVGSAPGEECVTAQASPSPASLNGNGQQSINDVTMNLEKQFDCVATEDQGMMSDSIPSLFTPCETGGKKKRKKEKAVVQLLIEAEETNGVESADEPKTAKSEDGNEIAVKKSKRVRFSLKNNIVWKPQGPLPPLSVRTPPSATPRGSALKVGVQPGPIRTRPIRATRGNGMKSRKRVLKQYVSVTSLKATRSSSKKARR</sequence>
<dbReference type="GO" id="GO:0006364">
    <property type="term" value="P:rRNA processing"/>
    <property type="evidence" value="ECO:0007669"/>
    <property type="project" value="UniProtKB-KW"/>
</dbReference>
<proteinExistence type="inferred from homology"/>
<keyword evidence="7" id="KW-1185">Reference proteome</keyword>
<dbReference type="Proteomes" id="UP001605036">
    <property type="component" value="Unassembled WGS sequence"/>
</dbReference>
<evidence type="ECO:0000256" key="1">
    <source>
        <dbReference type="ARBA" id="ARBA00004123"/>
    </source>
</evidence>
<evidence type="ECO:0000313" key="6">
    <source>
        <dbReference type="EMBL" id="KAL2634761.1"/>
    </source>
</evidence>
<keyword evidence="3" id="KW-0698">rRNA processing</keyword>
<feature type="compositionally biased region" description="Polar residues" evidence="5">
    <location>
        <begin position="449"/>
        <end position="463"/>
    </location>
</feature>